<evidence type="ECO:0000313" key="2">
    <source>
        <dbReference type="EMBL" id="CAB4827276.1"/>
    </source>
</evidence>
<organism evidence="2">
    <name type="scientific">freshwater metagenome</name>
    <dbReference type="NCBI Taxonomy" id="449393"/>
    <lineage>
        <taxon>unclassified sequences</taxon>
        <taxon>metagenomes</taxon>
        <taxon>ecological metagenomes</taxon>
    </lineage>
</organism>
<protein>
    <submittedName>
        <fullName evidence="2">Unannotated protein</fullName>
    </submittedName>
</protein>
<dbReference type="EMBL" id="CAFAAQ010000299">
    <property type="protein sequence ID" value="CAB4827276.1"/>
    <property type="molecule type" value="Genomic_DNA"/>
</dbReference>
<feature type="compositionally biased region" description="Basic residues" evidence="1">
    <location>
        <begin position="208"/>
        <end position="223"/>
    </location>
</feature>
<sequence length="223" mass="26368">MRQKVRDVDHHGLIRQLEIKPSPTLRPLIAKVTTRHIPTRIVTRLSHRRPIKHPTTRRHRSIRITPPNFIEQRCVQDNPRGGKANLGRHLSLTTMRVWPRNLTPVSDPTKLRPKTIIRNAASKSECTAAASCISRDAKARTKRQTPKIICNSRALKPSRRVHDRYTSRIIHIRRGRPAPRLHTRRNHRRRRTNRRHHNQHHTQQGRYNRTRTKRLPHNKPLQK</sequence>
<dbReference type="AlphaFoldDB" id="A0A6J7A331"/>
<reference evidence="2" key="1">
    <citation type="submission" date="2020-05" db="EMBL/GenBank/DDBJ databases">
        <authorList>
            <person name="Chiriac C."/>
            <person name="Salcher M."/>
            <person name="Ghai R."/>
            <person name="Kavagutti S V."/>
        </authorList>
    </citation>
    <scope>NUCLEOTIDE SEQUENCE</scope>
</reference>
<proteinExistence type="predicted"/>
<name>A0A6J7A331_9ZZZZ</name>
<feature type="region of interest" description="Disordered" evidence="1">
    <location>
        <begin position="172"/>
        <end position="223"/>
    </location>
</feature>
<feature type="compositionally biased region" description="Basic residues" evidence="1">
    <location>
        <begin position="172"/>
        <end position="200"/>
    </location>
</feature>
<accession>A0A6J7A331</accession>
<evidence type="ECO:0000256" key="1">
    <source>
        <dbReference type="SAM" id="MobiDB-lite"/>
    </source>
</evidence>
<gene>
    <name evidence="2" type="ORF">UFOPK3046_02109</name>
</gene>